<dbReference type="EMBL" id="JARPUR010000006">
    <property type="protein sequence ID" value="KAK4874642.1"/>
    <property type="molecule type" value="Genomic_DNA"/>
</dbReference>
<gene>
    <name evidence="2" type="ORF">RN001_014002</name>
</gene>
<dbReference type="SUPFAM" id="SSF57756">
    <property type="entry name" value="Retrovirus zinc finger-like domains"/>
    <property type="match status" value="1"/>
</dbReference>
<dbReference type="CDD" id="cd00303">
    <property type="entry name" value="retropepsin_like"/>
    <property type="match status" value="1"/>
</dbReference>
<sequence>MLVMPLVPLNKSRRTTDHNDEPQSSTSKNVTSLPNANTQPQQSPDNMIQVDNTVKDTLLSENPVKENVLTSRAFETPDKKDRLGTFSGKCAYCRVKGHHINECNKKQKQLNKIKSRVQFYCATDVELLESFVPIVRTVAQKHPLKFFKPQQNQPSANFLSLQRPILPIQIWDSNGTAIADTGATGSVAGETYNFLKNRCCFTRQNFSVTLADGTDIPQEVLTTTVPIQIAHKAITVEMIVLPNAKSNRTLLGIDFLSKARVLLNTADQSWCFIENPEMPFPYATETRIDGSLVESSTSVDNVSFTSLREDEGIMLTSDQRRSFNSFLTEHEITFCPRGEPTDYAEHRIVIA</sequence>
<evidence type="ECO:0000313" key="2">
    <source>
        <dbReference type="EMBL" id="KAK4874642.1"/>
    </source>
</evidence>
<dbReference type="AlphaFoldDB" id="A0AAN7PSG7"/>
<dbReference type="Gene3D" id="2.40.70.10">
    <property type="entry name" value="Acid Proteases"/>
    <property type="match status" value="1"/>
</dbReference>
<comment type="caution">
    <text evidence="2">The sequence shown here is derived from an EMBL/GenBank/DDBJ whole genome shotgun (WGS) entry which is preliminary data.</text>
</comment>
<evidence type="ECO:0000256" key="1">
    <source>
        <dbReference type="SAM" id="MobiDB-lite"/>
    </source>
</evidence>
<feature type="region of interest" description="Disordered" evidence="1">
    <location>
        <begin position="1"/>
        <end position="47"/>
    </location>
</feature>
<name>A0AAN7PSG7_9COLE</name>
<dbReference type="SUPFAM" id="SSF50630">
    <property type="entry name" value="Acid proteases"/>
    <property type="match status" value="1"/>
</dbReference>
<organism evidence="2 3">
    <name type="scientific">Aquatica leii</name>
    <dbReference type="NCBI Taxonomy" id="1421715"/>
    <lineage>
        <taxon>Eukaryota</taxon>
        <taxon>Metazoa</taxon>
        <taxon>Ecdysozoa</taxon>
        <taxon>Arthropoda</taxon>
        <taxon>Hexapoda</taxon>
        <taxon>Insecta</taxon>
        <taxon>Pterygota</taxon>
        <taxon>Neoptera</taxon>
        <taxon>Endopterygota</taxon>
        <taxon>Coleoptera</taxon>
        <taxon>Polyphaga</taxon>
        <taxon>Elateriformia</taxon>
        <taxon>Elateroidea</taxon>
        <taxon>Lampyridae</taxon>
        <taxon>Luciolinae</taxon>
        <taxon>Aquatica</taxon>
    </lineage>
</organism>
<accession>A0AAN7PSG7</accession>
<protein>
    <submittedName>
        <fullName evidence="2">Uncharacterized protein</fullName>
    </submittedName>
</protein>
<reference evidence="3" key="1">
    <citation type="submission" date="2023-01" db="EMBL/GenBank/DDBJ databases">
        <title>Key to firefly adult light organ development and bioluminescence: homeobox transcription factors regulate luciferase expression and transportation to peroxisome.</title>
        <authorList>
            <person name="Fu X."/>
        </authorList>
    </citation>
    <scope>NUCLEOTIDE SEQUENCE [LARGE SCALE GENOMIC DNA]</scope>
</reference>
<proteinExistence type="predicted"/>
<dbReference type="InterPro" id="IPR021109">
    <property type="entry name" value="Peptidase_aspartic_dom_sf"/>
</dbReference>
<feature type="compositionally biased region" description="Polar residues" evidence="1">
    <location>
        <begin position="22"/>
        <end position="47"/>
    </location>
</feature>
<keyword evidence="3" id="KW-1185">Reference proteome</keyword>
<dbReference type="InterPro" id="IPR036875">
    <property type="entry name" value="Znf_CCHC_sf"/>
</dbReference>
<dbReference type="GO" id="GO:0003676">
    <property type="term" value="F:nucleic acid binding"/>
    <property type="evidence" value="ECO:0007669"/>
    <property type="project" value="InterPro"/>
</dbReference>
<dbReference type="GO" id="GO:0008270">
    <property type="term" value="F:zinc ion binding"/>
    <property type="evidence" value="ECO:0007669"/>
    <property type="project" value="InterPro"/>
</dbReference>
<evidence type="ECO:0000313" key="3">
    <source>
        <dbReference type="Proteomes" id="UP001353858"/>
    </source>
</evidence>
<dbReference type="Proteomes" id="UP001353858">
    <property type="component" value="Unassembled WGS sequence"/>
</dbReference>